<name>A0A645BCW0_9ZZZZ</name>
<reference evidence="1" key="1">
    <citation type="submission" date="2019-08" db="EMBL/GenBank/DDBJ databases">
        <authorList>
            <person name="Kucharzyk K."/>
            <person name="Murdoch R.W."/>
            <person name="Higgins S."/>
            <person name="Loffler F."/>
        </authorList>
    </citation>
    <scope>NUCLEOTIDE SEQUENCE</scope>
</reference>
<accession>A0A645BCW0</accession>
<protein>
    <submittedName>
        <fullName evidence="1">Uncharacterized protein</fullName>
    </submittedName>
</protein>
<dbReference type="AlphaFoldDB" id="A0A645BCW0"/>
<evidence type="ECO:0000313" key="1">
    <source>
        <dbReference type="EMBL" id="MPM63285.1"/>
    </source>
</evidence>
<proteinExistence type="predicted"/>
<organism evidence="1">
    <name type="scientific">bioreactor metagenome</name>
    <dbReference type="NCBI Taxonomy" id="1076179"/>
    <lineage>
        <taxon>unclassified sequences</taxon>
        <taxon>metagenomes</taxon>
        <taxon>ecological metagenomes</taxon>
    </lineage>
</organism>
<sequence>MKLILSSCDFGNAYSNQCIIDNLGMNIQNCRVLYFPNEKATREAIESEKYYLRLAEFGFTRENIYVFNYYDS</sequence>
<dbReference type="EMBL" id="VSSQ01019319">
    <property type="protein sequence ID" value="MPM63285.1"/>
    <property type="molecule type" value="Genomic_DNA"/>
</dbReference>
<comment type="caution">
    <text evidence="1">The sequence shown here is derived from an EMBL/GenBank/DDBJ whole genome shotgun (WGS) entry which is preliminary data.</text>
</comment>
<gene>
    <name evidence="1" type="ORF">SDC9_110165</name>
</gene>